<dbReference type="InterPro" id="IPR009218">
    <property type="entry name" value="HD_phosphohydro"/>
</dbReference>
<name>A0A858RIC9_9BACT</name>
<dbReference type="KEGG" id="luo:HHL09_10840"/>
<accession>A0A858RIC9</accession>
<keyword evidence="2" id="KW-1185">Reference proteome</keyword>
<dbReference type="EMBL" id="CP051774">
    <property type="protein sequence ID" value="QJE96258.1"/>
    <property type="molecule type" value="Genomic_DNA"/>
</dbReference>
<sequence>MIARPDTILSNYMQKRLISWCQEQGAGIGAAASLADELFERHEEPHRFYHHLGHIASSLAELDLHARNHALLEGAIWFHDVIYDPTRNDNETASIRWFLEKTTGWIDRSAGERISRLIQATDFRQAPEDSPEAALMVDIDLAILSAGAEEYEAYARAIRLEYRHVADEAFREGRAKVMAHFLSGPIYRTIGFLPREERARQNITHELARLANR</sequence>
<dbReference type="Proteomes" id="UP000501812">
    <property type="component" value="Chromosome"/>
</dbReference>
<evidence type="ECO:0000313" key="1">
    <source>
        <dbReference type="EMBL" id="QJE96258.1"/>
    </source>
</evidence>
<dbReference type="PANTHER" id="PTHR21174">
    <property type="match status" value="1"/>
</dbReference>
<proteinExistence type="predicted"/>
<dbReference type="PIRSF" id="PIRSF035170">
    <property type="entry name" value="HD_phosphohydro"/>
    <property type="match status" value="1"/>
</dbReference>
<dbReference type="PANTHER" id="PTHR21174:SF0">
    <property type="entry name" value="HD PHOSPHOHYDROLASE FAMILY PROTEIN-RELATED"/>
    <property type="match status" value="1"/>
</dbReference>
<gene>
    <name evidence="1" type="ORF">HHL09_10840</name>
</gene>
<dbReference type="RefSeq" id="WP_169454659.1">
    <property type="nucleotide sequence ID" value="NZ_CP051774.1"/>
</dbReference>
<protein>
    <recommendedName>
        <fullName evidence="3">N-methyl-D-aspartate receptor NMDAR2C subunit</fullName>
    </recommendedName>
</protein>
<evidence type="ECO:0008006" key="3">
    <source>
        <dbReference type="Google" id="ProtNLM"/>
    </source>
</evidence>
<dbReference type="SUPFAM" id="SSF109604">
    <property type="entry name" value="HD-domain/PDEase-like"/>
    <property type="match status" value="1"/>
</dbReference>
<organism evidence="1 2">
    <name type="scientific">Luteolibacter luteus</name>
    <dbReference type="NCBI Taxonomy" id="2728835"/>
    <lineage>
        <taxon>Bacteria</taxon>
        <taxon>Pseudomonadati</taxon>
        <taxon>Verrucomicrobiota</taxon>
        <taxon>Verrucomicrobiia</taxon>
        <taxon>Verrucomicrobiales</taxon>
        <taxon>Verrucomicrobiaceae</taxon>
        <taxon>Luteolibacter</taxon>
    </lineage>
</organism>
<dbReference type="AlphaFoldDB" id="A0A858RIC9"/>
<evidence type="ECO:0000313" key="2">
    <source>
        <dbReference type="Proteomes" id="UP000501812"/>
    </source>
</evidence>
<reference evidence="1 2" key="1">
    <citation type="submission" date="2020-04" db="EMBL/GenBank/DDBJ databases">
        <title>Luteolibacter sp. G-1-1-1 isolated from soil.</title>
        <authorList>
            <person name="Dahal R.H."/>
        </authorList>
    </citation>
    <scope>NUCLEOTIDE SEQUENCE [LARGE SCALE GENOMIC DNA]</scope>
    <source>
        <strain evidence="1 2">G-1-1-1</strain>
    </source>
</reference>